<dbReference type="InterPro" id="IPR002321">
    <property type="entry name" value="Cyt_c_II"/>
</dbReference>
<evidence type="ECO:0000313" key="1">
    <source>
        <dbReference type="EMBL" id="VAW84075.1"/>
    </source>
</evidence>
<dbReference type="GO" id="GO:0009055">
    <property type="term" value="F:electron transfer activity"/>
    <property type="evidence" value="ECO:0007669"/>
    <property type="project" value="InterPro"/>
</dbReference>
<name>A0A3B0YT35_9ZZZZ</name>
<accession>A0A3B0YT35</accession>
<sequence length="155" mass="16991">MKPLHARSYQILTIILSLILLALVGKFFLGSSTSQAQDGREIITLTLDEAAHIGGEMRHFLTAIQQISQGIAENNMGRAAEAATAVSMGKKHHAPITLMAKLPPEFRKLGFSLRSQFGEMATTAQAGEREELLKQLSETLQRCNACHERFTLSGQ</sequence>
<dbReference type="AlphaFoldDB" id="A0A3B0YT35"/>
<dbReference type="Gene3D" id="1.20.120.10">
    <property type="entry name" value="Cytochrome c/b562"/>
    <property type="match status" value="1"/>
</dbReference>
<gene>
    <name evidence="1" type="ORF">MNBD_GAMMA18-2441</name>
</gene>
<dbReference type="GO" id="GO:0020037">
    <property type="term" value="F:heme binding"/>
    <property type="evidence" value="ECO:0007669"/>
    <property type="project" value="InterPro"/>
</dbReference>
<dbReference type="GO" id="GO:0005506">
    <property type="term" value="F:iron ion binding"/>
    <property type="evidence" value="ECO:0007669"/>
    <property type="project" value="InterPro"/>
</dbReference>
<evidence type="ECO:0008006" key="2">
    <source>
        <dbReference type="Google" id="ProtNLM"/>
    </source>
</evidence>
<dbReference type="InterPro" id="IPR010980">
    <property type="entry name" value="Cyt_c/b562"/>
</dbReference>
<organism evidence="1">
    <name type="scientific">hydrothermal vent metagenome</name>
    <dbReference type="NCBI Taxonomy" id="652676"/>
    <lineage>
        <taxon>unclassified sequences</taxon>
        <taxon>metagenomes</taxon>
        <taxon>ecological metagenomes</taxon>
    </lineage>
</organism>
<dbReference type="PROSITE" id="PS51009">
    <property type="entry name" value="CYTCII"/>
    <property type="match status" value="1"/>
</dbReference>
<reference evidence="1" key="1">
    <citation type="submission" date="2018-06" db="EMBL/GenBank/DDBJ databases">
        <authorList>
            <person name="Zhirakovskaya E."/>
        </authorList>
    </citation>
    <scope>NUCLEOTIDE SEQUENCE</scope>
</reference>
<dbReference type="SUPFAM" id="SSF47175">
    <property type="entry name" value="Cytochromes"/>
    <property type="match status" value="1"/>
</dbReference>
<proteinExistence type="predicted"/>
<protein>
    <recommendedName>
        <fullName evidence="2">Cytochrome c</fullName>
    </recommendedName>
</protein>
<dbReference type="GO" id="GO:0022900">
    <property type="term" value="P:electron transport chain"/>
    <property type="evidence" value="ECO:0007669"/>
    <property type="project" value="InterPro"/>
</dbReference>
<dbReference type="EMBL" id="UOFP01000026">
    <property type="protein sequence ID" value="VAW84075.1"/>
    <property type="molecule type" value="Genomic_DNA"/>
</dbReference>